<dbReference type="AlphaFoldDB" id="A0A4S2MIQ7"/>
<name>A0A4S2MIQ7_9PEZI</name>
<feature type="signal peptide" evidence="2">
    <location>
        <begin position="1"/>
        <end position="23"/>
    </location>
</feature>
<feature type="chain" id="PRO_5020838242" evidence="2">
    <location>
        <begin position="24"/>
        <end position="81"/>
    </location>
</feature>
<reference evidence="3 4" key="1">
    <citation type="submission" date="2019-04" db="EMBL/GenBank/DDBJ databases">
        <title>Comparative genomics and transcriptomics to analyze fruiting body development in filamentous ascomycetes.</title>
        <authorList>
            <consortium name="DOE Joint Genome Institute"/>
            <person name="Lutkenhaus R."/>
            <person name="Traeger S."/>
            <person name="Breuer J."/>
            <person name="Kuo A."/>
            <person name="Lipzen A."/>
            <person name="Pangilinan J."/>
            <person name="Dilworth D."/>
            <person name="Sandor L."/>
            <person name="Poggeler S."/>
            <person name="Barry K."/>
            <person name="Grigoriev I.V."/>
            <person name="Nowrousian M."/>
        </authorList>
    </citation>
    <scope>NUCLEOTIDE SEQUENCE [LARGE SCALE GENOMIC DNA]</scope>
    <source>
        <strain evidence="3 4">CBS 389.68</strain>
    </source>
</reference>
<organism evidence="3 4">
    <name type="scientific">Ascodesmis nigricans</name>
    <dbReference type="NCBI Taxonomy" id="341454"/>
    <lineage>
        <taxon>Eukaryota</taxon>
        <taxon>Fungi</taxon>
        <taxon>Dikarya</taxon>
        <taxon>Ascomycota</taxon>
        <taxon>Pezizomycotina</taxon>
        <taxon>Pezizomycetes</taxon>
        <taxon>Pezizales</taxon>
        <taxon>Ascodesmidaceae</taxon>
        <taxon>Ascodesmis</taxon>
    </lineage>
</organism>
<protein>
    <submittedName>
        <fullName evidence="3">Uncharacterized protein</fullName>
    </submittedName>
</protein>
<keyword evidence="4" id="KW-1185">Reference proteome</keyword>
<gene>
    <name evidence="3" type="ORF">EX30DRAFT_344772</name>
</gene>
<feature type="compositionally biased region" description="Acidic residues" evidence="1">
    <location>
        <begin position="64"/>
        <end position="81"/>
    </location>
</feature>
<feature type="region of interest" description="Disordered" evidence="1">
    <location>
        <begin position="26"/>
        <end position="81"/>
    </location>
</feature>
<evidence type="ECO:0000313" key="3">
    <source>
        <dbReference type="EMBL" id="TGZ76605.1"/>
    </source>
</evidence>
<dbReference type="Proteomes" id="UP000298138">
    <property type="component" value="Unassembled WGS sequence"/>
</dbReference>
<evidence type="ECO:0000256" key="2">
    <source>
        <dbReference type="SAM" id="SignalP"/>
    </source>
</evidence>
<sequence>MLSHKFPFLLLMALTLTLTLTLTTPLPSSKTLNAASPWATPTSSRSAPGRTPSRSKPTHPSAVDDMDDMEGDSGEGEGDEG</sequence>
<dbReference type="InParanoid" id="A0A4S2MIQ7"/>
<dbReference type="EMBL" id="ML220172">
    <property type="protein sequence ID" value="TGZ76605.1"/>
    <property type="molecule type" value="Genomic_DNA"/>
</dbReference>
<evidence type="ECO:0000313" key="4">
    <source>
        <dbReference type="Proteomes" id="UP000298138"/>
    </source>
</evidence>
<proteinExistence type="predicted"/>
<evidence type="ECO:0000256" key="1">
    <source>
        <dbReference type="SAM" id="MobiDB-lite"/>
    </source>
</evidence>
<accession>A0A4S2MIQ7</accession>
<keyword evidence="2" id="KW-0732">Signal</keyword>